<sequence>MRLLLFVYLAAVSVGTATATRCRPSHSVSSVSVPSSSSSTAPTPSGCVPNNILPGGDNFDPTDYTTSDYYMSGVTFNANCGDGYSKCATMVYPWDFGTFRITIQQPVKLGASYTFSVAVRVNQAPTASKLYLFGDAGLIETEADLGTFTVGEYQVVSLSGVHKQMAGFGDTYVQVYMPLDEPIDITFAGFSLIEECEEGSLGSD</sequence>
<evidence type="ECO:0000313" key="4">
    <source>
        <dbReference type="Proteomes" id="UP001583186"/>
    </source>
</evidence>
<feature type="compositionally biased region" description="Low complexity" evidence="1">
    <location>
        <begin position="26"/>
        <end position="45"/>
    </location>
</feature>
<organism evidence="3 4">
    <name type="scientific">Sporothrix stenoceras</name>
    <dbReference type="NCBI Taxonomy" id="5173"/>
    <lineage>
        <taxon>Eukaryota</taxon>
        <taxon>Fungi</taxon>
        <taxon>Dikarya</taxon>
        <taxon>Ascomycota</taxon>
        <taxon>Pezizomycotina</taxon>
        <taxon>Sordariomycetes</taxon>
        <taxon>Sordariomycetidae</taxon>
        <taxon>Ophiostomatales</taxon>
        <taxon>Ophiostomataceae</taxon>
        <taxon>Sporothrix</taxon>
    </lineage>
</organism>
<keyword evidence="4" id="KW-1185">Reference proteome</keyword>
<protein>
    <recommendedName>
        <fullName evidence="5">CBM-cenC domain-containing protein</fullName>
    </recommendedName>
</protein>
<feature type="signal peptide" evidence="2">
    <location>
        <begin position="1"/>
        <end position="19"/>
    </location>
</feature>
<accession>A0ABR3YLW8</accession>
<keyword evidence="2" id="KW-0732">Signal</keyword>
<comment type="caution">
    <text evidence="3">The sequence shown here is derived from an EMBL/GenBank/DDBJ whole genome shotgun (WGS) entry which is preliminary data.</text>
</comment>
<evidence type="ECO:0000256" key="2">
    <source>
        <dbReference type="SAM" id="SignalP"/>
    </source>
</evidence>
<name>A0ABR3YLW8_9PEZI</name>
<gene>
    <name evidence="3" type="ORF">Sste5346_008984</name>
</gene>
<evidence type="ECO:0000256" key="1">
    <source>
        <dbReference type="SAM" id="MobiDB-lite"/>
    </source>
</evidence>
<reference evidence="3 4" key="1">
    <citation type="journal article" date="2024" name="IMA Fungus">
        <title>IMA Genome - F19 : A genome assembly and annotation guide to empower mycologists, including annotated draft genome sequences of Ceratocystis pirilliformis, Diaporthe australafricana, Fusarium ophioides, Paecilomyces lecythidis, and Sporothrix stenoceras.</title>
        <authorList>
            <person name="Aylward J."/>
            <person name="Wilson A.M."/>
            <person name="Visagie C.M."/>
            <person name="Spraker J."/>
            <person name="Barnes I."/>
            <person name="Buitendag C."/>
            <person name="Ceriani C."/>
            <person name="Del Mar Angel L."/>
            <person name="du Plessis D."/>
            <person name="Fuchs T."/>
            <person name="Gasser K."/>
            <person name="Kramer D."/>
            <person name="Li W."/>
            <person name="Munsamy K."/>
            <person name="Piso A."/>
            <person name="Price J.L."/>
            <person name="Sonnekus B."/>
            <person name="Thomas C."/>
            <person name="van der Nest A."/>
            <person name="van Dijk A."/>
            <person name="van Heerden A."/>
            <person name="van Vuuren N."/>
            <person name="Yilmaz N."/>
            <person name="Duong T.A."/>
            <person name="van der Merwe N.A."/>
            <person name="Wingfield M.J."/>
            <person name="Wingfield B.D."/>
        </authorList>
    </citation>
    <scope>NUCLEOTIDE SEQUENCE [LARGE SCALE GENOMIC DNA]</scope>
    <source>
        <strain evidence="3 4">CMW 5346</strain>
    </source>
</reference>
<feature type="chain" id="PRO_5045241658" description="CBM-cenC domain-containing protein" evidence="2">
    <location>
        <begin position="20"/>
        <end position="204"/>
    </location>
</feature>
<dbReference type="EMBL" id="JAWCUI010000076">
    <property type="protein sequence ID" value="KAL1889329.1"/>
    <property type="molecule type" value="Genomic_DNA"/>
</dbReference>
<evidence type="ECO:0008006" key="5">
    <source>
        <dbReference type="Google" id="ProtNLM"/>
    </source>
</evidence>
<proteinExistence type="predicted"/>
<evidence type="ECO:0000313" key="3">
    <source>
        <dbReference type="EMBL" id="KAL1889329.1"/>
    </source>
</evidence>
<feature type="region of interest" description="Disordered" evidence="1">
    <location>
        <begin position="26"/>
        <end position="52"/>
    </location>
</feature>
<dbReference type="Proteomes" id="UP001583186">
    <property type="component" value="Unassembled WGS sequence"/>
</dbReference>